<dbReference type="SMART" id="SM00822">
    <property type="entry name" value="PKS_KR"/>
    <property type="match status" value="1"/>
</dbReference>
<dbReference type="PANTHER" id="PTHR42901:SF1">
    <property type="entry name" value="ALCOHOL DEHYDROGENASE"/>
    <property type="match status" value="1"/>
</dbReference>
<keyword evidence="2" id="KW-0560">Oxidoreductase</keyword>
<evidence type="ECO:0000313" key="6">
    <source>
        <dbReference type="Proteomes" id="UP000198824"/>
    </source>
</evidence>
<dbReference type="PROSITE" id="PS00061">
    <property type="entry name" value="ADH_SHORT"/>
    <property type="match status" value="1"/>
</dbReference>
<proteinExistence type="inferred from homology"/>
<comment type="similarity">
    <text evidence="1 3">Belongs to the short-chain dehydrogenases/reductases (SDR) family.</text>
</comment>
<sequence>MSRTAFITGATAGIGLAAARRFVEGGWRVVATGRREDRLRALQDELGAERVHIAAFDVADRPAMEAAIAALPAPFAGIDLLVNNAGLALGTAVAQEADLDGWERMIATNVTALVTLTRRLLPMLIERRGAIVNLSSVAATYPYRGGNVYGGTKAFVRQFSLGLRSDLHGTGVRVTSIEPGMVETEFTTVRTGDQAASDAFYADMTPMTGDDIAETIFWVATLPPHLNINALELMPVDQSFAGFQVDRPGRR</sequence>
<reference evidence="5 6" key="1">
    <citation type="submission" date="2016-10" db="EMBL/GenBank/DDBJ databases">
        <authorList>
            <person name="de Groot N.N."/>
        </authorList>
    </citation>
    <scope>NUCLEOTIDE SEQUENCE [LARGE SCALE GENOMIC DNA]</scope>
    <source>
        <strain evidence="5 6">S5-249</strain>
    </source>
</reference>
<name>A0A1I6LMT7_9SPHN</name>
<dbReference type="PANTHER" id="PTHR42901">
    <property type="entry name" value="ALCOHOL DEHYDROGENASE"/>
    <property type="match status" value="1"/>
</dbReference>
<evidence type="ECO:0000256" key="2">
    <source>
        <dbReference type="ARBA" id="ARBA00023002"/>
    </source>
</evidence>
<dbReference type="FunFam" id="3.40.50.720:FF:000047">
    <property type="entry name" value="NADP-dependent L-serine/L-allo-threonine dehydrogenase"/>
    <property type="match status" value="1"/>
</dbReference>
<dbReference type="PRINTS" id="PR00080">
    <property type="entry name" value="SDRFAMILY"/>
</dbReference>
<dbReference type="PRINTS" id="PR00081">
    <property type="entry name" value="GDHRDH"/>
</dbReference>
<evidence type="ECO:0000313" key="5">
    <source>
        <dbReference type="EMBL" id="SFS04708.1"/>
    </source>
</evidence>
<dbReference type="OrthoDB" id="658698at2"/>
<dbReference type="SUPFAM" id="SSF51735">
    <property type="entry name" value="NAD(P)-binding Rossmann-fold domains"/>
    <property type="match status" value="1"/>
</dbReference>
<dbReference type="STRING" id="1166337.SAMN05192580_2981"/>
<dbReference type="InterPro" id="IPR020904">
    <property type="entry name" value="Sc_DH/Rdtase_CS"/>
</dbReference>
<dbReference type="AlphaFoldDB" id="A0A1I6LMT7"/>
<dbReference type="Gene3D" id="3.40.50.720">
    <property type="entry name" value="NAD(P)-binding Rossmann-like Domain"/>
    <property type="match status" value="1"/>
</dbReference>
<accession>A0A1I6LMT7</accession>
<evidence type="ECO:0000256" key="3">
    <source>
        <dbReference type="RuleBase" id="RU000363"/>
    </source>
</evidence>
<dbReference type="EMBL" id="FOZG01000002">
    <property type="protein sequence ID" value="SFS04708.1"/>
    <property type="molecule type" value="Genomic_DNA"/>
</dbReference>
<evidence type="ECO:0000256" key="1">
    <source>
        <dbReference type="ARBA" id="ARBA00006484"/>
    </source>
</evidence>
<keyword evidence="6" id="KW-1185">Reference proteome</keyword>
<organism evidence="5 6">
    <name type="scientific">Sphingomonas jatrophae</name>
    <dbReference type="NCBI Taxonomy" id="1166337"/>
    <lineage>
        <taxon>Bacteria</taxon>
        <taxon>Pseudomonadati</taxon>
        <taxon>Pseudomonadota</taxon>
        <taxon>Alphaproteobacteria</taxon>
        <taxon>Sphingomonadales</taxon>
        <taxon>Sphingomonadaceae</taxon>
        <taxon>Sphingomonas</taxon>
    </lineage>
</organism>
<dbReference type="InterPro" id="IPR002347">
    <property type="entry name" value="SDR_fam"/>
</dbReference>
<dbReference type="Pfam" id="PF00106">
    <property type="entry name" value="adh_short"/>
    <property type="match status" value="1"/>
</dbReference>
<dbReference type="GO" id="GO:0016616">
    <property type="term" value="F:oxidoreductase activity, acting on the CH-OH group of donors, NAD or NADP as acceptor"/>
    <property type="evidence" value="ECO:0007669"/>
    <property type="project" value="UniProtKB-ARBA"/>
</dbReference>
<dbReference type="Proteomes" id="UP000198824">
    <property type="component" value="Unassembled WGS sequence"/>
</dbReference>
<dbReference type="InterPro" id="IPR036291">
    <property type="entry name" value="NAD(P)-bd_dom_sf"/>
</dbReference>
<protein>
    <submittedName>
        <fullName evidence="5">Serine 3-dehydrogenase</fullName>
    </submittedName>
</protein>
<evidence type="ECO:0000259" key="4">
    <source>
        <dbReference type="SMART" id="SM00822"/>
    </source>
</evidence>
<feature type="domain" description="Ketoreductase" evidence="4">
    <location>
        <begin position="3"/>
        <end position="184"/>
    </location>
</feature>
<dbReference type="RefSeq" id="WP_093315762.1">
    <property type="nucleotide sequence ID" value="NZ_FOZG01000002.1"/>
</dbReference>
<dbReference type="InterPro" id="IPR057326">
    <property type="entry name" value="KR_dom"/>
</dbReference>
<gene>
    <name evidence="5" type="ORF">SAMN05192580_2981</name>
</gene>